<keyword evidence="4" id="KW-0813">Transport</keyword>
<evidence type="ECO:0000256" key="3">
    <source>
        <dbReference type="ARBA" id="ARBA00023242"/>
    </source>
</evidence>
<dbReference type="InterPro" id="IPR007231">
    <property type="entry name" value="Nucleoporin_int_Nup93/Nic96"/>
</dbReference>
<keyword evidence="6" id="KW-1185">Reference proteome</keyword>
<proteinExistence type="inferred from homology"/>
<dbReference type="AlphaFoldDB" id="S2JTY6"/>
<reference evidence="6" key="1">
    <citation type="submission" date="2013-05" db="EMBL/GenBank/DDBJ databases">
        <title>The Genome sequence of Mucor circinelloides f. circinelloides 1006PhL.</title>
        <authorList>
            <consortium name="The Broad Institute Genomics Platform"/>
            <person name="Cuomo C."/>
            <person name="Earl A."/>
            <person name="Findley K."/>
            <person name="Lee S.C."/>
            <person name="Walker B."/>
            <person name="Young S."/>
            <person name="Zeng Q."/>
            <person name="Gargeya S."/>
            <person name="Fitzgerald M."/>
            <person name="Haas B."/>
            <person name="Abouelleil A."/>
            <person name="Allen A.W."/>
            <person name="Alvarado L."/>
            <person name="Arachchi H.M."/>
            <person name="Berlin A.M."/>
            <person name="Chapman S.B."/>
            <person name="Gainer-Dewar J."/>
            <person name="Goldberg J."/>
            <person name="Griggs A."/>
            <person name="Gujja S."/>
            <person name="Hansen M."/>
            <person name="Howarth C."/>
            <person name="Imamovic A."/>
            <person name="Ireland A."/>
            <person name="Larimer J."/>
            <person name="McCowan C."/>
            <person name="Murphy C."/>
            <person name="Pearson M."/>
            <person name="Poon T.W."/>
            <person name="Priest M."/>
            <person name="Roberts A."/>
            <person name="Saif S."/>
            <person name="Shea T."/>
            <person name="Sisk P."/>
            <person name="Sykes S."/>
            <person name="Wortman J."/>
            <person name="Nusbaum C."/>
            <person name="Birren B."/>
        </authorList>
    </citation>
    <scope>NUCLEOTIDE SEQUENCE [LARGE SCALE GENOMIC DNA]</scope>
    <source>
        <strain evidence="6">1006PhL</strain>
    </source>
</reference>
<accession>S2JTY6</accession>
<dbReference type="OMA" id="RPHAVHM"/>
<evidence type="ECO:0000313" key="6">
    <source>
        <dbReference type="Proteomes" id="UP000014254"/>
    </source>
</evidence>
<dbReference type="GO" id="GO:0016973">
    <property type="term" value="P:poly(A)+ mRNA export from nucleus"/>
    <property type="evidence" value="ECO:0007669"/>
    <property type="project" value="TreeGrafter"/>
</dbReference>
<dbReference type="GO" id="GO:0005643">
    <property type="term" value="C:nuclear pore"/>
    <property type="evidence" value="ECO:0007669"/>
    <property type="project" value="UniProtKB-SubCell"/>
</dbReference>
<dbReference type="GO" id="GO:0017056">
    <property type="term" value="F:structural constituent of nuclear pore"/>
    <property type="evidence" value="ECO:0007669"/>
    <property type="project" value="InterPro"/>
</dbReference>
<dbReference type="Proteomes" id="UP000014254">
    <property type="component" value="Unassembled WGS sequence"/>
</dbReference>
<name>S2JTY6_MUCC1</name>
<evidence type="ECO:0000256" key="1">
    <source>
        <dbReference type="ARBA" id="ARBA00004259"/>
    </source>
</evidence>
<sequence>MSTLGERLRQIREKSDLILASSERDQVPTINRTWDQLEREMKSMDERIPHSQELHAKAHYFLASNGINTEYVTAPIDTTHTFTRVEVDDDTNIKEFLDEEHEKALIRNIEANRKQTSDEFQAFYSQQFEEIFENIETERKEEAENTVDYQEFAKYNNTSGIHRINEYAGVITNLNKNRSQNLDFDLIDGLSNIRNMSELKKAQDCTLETWHIMQYLVDKSDIDGRKEGRFVKTYASESYQNFAAVKTRRELISASKSWLEQQSHQFVNDTLNRQAQTIKIGGNPLFNHRLRAFMDLTFKTNSGWTDDTLEIVDNLPIWAFVYYLMRCGHLDMAATFVDTHREMFAKERKFVSYFEQYVNAEYHTVSPSTQKAIIADYNRFEYGEHVVDPYKLIIYKIMGRCELHKKNQPDVIRTVEDFIWLQLTMVREVAVDEETNLLERYRLADVQKHVASYGNSYFDPDNTNPWIYFRILILTLQFEKAIGFLYKDKKYRLETVHFAVALAYHGLLRILPASKSNTKIMLITDNEENQVFYSNFFHLLYQYVQVFIPDSRQNAVQYLYLLSLYSQENGYPDQSMVQLARSYVCKYVVDSNDAKTLLGTLNEKETPRLIEDQKNLLYIGTREQFTDLILYPTAEQCIQRGRCSDAVHIYSVAHDYNKVVDVLVKGLTDALQQSHADRIIDLTVSDEPNTAIIQFTKEAMDYYTRFEPFTTVATAERQNTIRILIHLLQFRTFYDQNEFDMAMQHLESTDIIPLRYDHQYVLRLVERFNALDDSIKKNVPEVLLNTMDILYKTWAALVHRPAESKDRVKIAQAILMFAGLLQYNIPTDIIIRLNK</sequence>
<dbReference type="PANTHER" id="PTHR11225:SF4">
    <property type="entry name" value="NUCLEAR PORE COMPLEX PROTEIN NUP93"/>
    <property type="match status" value="1"/>
</dbReference>
<protein>
    <recommendedName>
        <fullName evidence="4">Nuclear pore protein</fullName>
    </recommendedName>
</protein>
<keyword evidence="3 4" id="KW-0539">Nucleus</keyword>
<keyword evidence="4" id="KW-0509">mRNA transport</keyword>
<comment type="similarity">
    <text evidence="2 4">Belongs to the nucleoporin interacting component (NIC) family.</text>
</comment>
<evidence type="ECO:0000256" key="2">
    <source>
        <dbReference type="ARBA" id="ARBA00010186"/>
    </source>
</evidence>
<dbReference type="OrthoDB" id="1918363at2759"/>
<keyword evidence="4" id="KW-0906">Nuclear pore complex</keyword>
<keyword evidence="4" id="KW-0653">Protein transport</keyword>
<comment type="subcellular location">
    <subcellularLocation>
        <location evidence="1">Nucleus envelope</location>
    </subcellularLocation>
    <subcellularLocation>
        <location evidence="4">Nucleus</location>
        <location evidence="4">Nuclear pore complex</location>
    </subcellularLocation>
</comment>
<organism evidence="5 6">
    <name type="scientific">Mucor circinelloides f. circinelloides (strain 1006PhL)</name>
    <name type="common">Mucormycosis agent</name>
    <name type="synonym">Calyptromyces circinelloides</name>
    <dbReference type="NCBI Taxonomy" id="1220926"/>
    <lineage>
        <taxon>Eukaryota</taxon>
        <taxon>Fungi</taxon>
        <taxon>Fungi incertae sedis</taxon>
        <taxon>Mucoromycota</taxon>
        <taxon>Mucoromycotina</taxon>
        <taxon>Mucoromycetes</taxon>
        <taxon>Mucorales</taxon>
        <taxon>Mucorineae</taxon>
        <taxon>Mucoraceae</taxon>
        <taxon>Mucor</taxon>
    </lineage>
</organism>
<dbReference type="STRING" id="1220926.S2JTY6"/>
<dbReference type="PANTHER" id="PTHR11225">
    <property type="entry name" value="NUCLEAR PORE COMPLEX PROTEIN NUP93 NUCLEOPORIN NUP93 DEAD EYE PROTEIN"/>
    <property type="match status" value="1"/>
</dbReference>
<dbReference type="VEuPathDB" id="FungiDB:HMPREF1544_01170"/>
<dbReference type="GO" id="GO:0006606">
    <property type="term" value="P:protein import into nucleus"/>
    <property type="evidence" value="ECO:0007669"/>
    <property type="project" value="TreeGrafter"/>
</dbReference>
<dbReference type="Pfam" id="PF04097">
    <property type="entry name" value="Nic96"/>
    <property type="match status" value="1"/>
</dbReference>
<dbReference type="FunCoup" id="S2JTY6">
    <property type="interactions" value="1240"/>
</dbReference>
<dbReference type="EMBL" id="KE123904">
    <property type="protein sequence ID" value="EPB91877.1"/>
    <property type="molecule type" value="Genomic_DNA"/>
</dbReference>
<keyword evidence="4" id="KW-0811">Translocation</keyword>
<dbReference type="eggNOG" id="KOG2168">
    <property type="taxonomic scope" value="Eukaryota"/>
</dbReference>
<gene>
    <name evidence="5" type="ORF">HMPREF1544_01170</name>
</gene>
<evidence type="ECO:0000256" key="4">
    <source>
        <dbReference type="RuleBase" id="RU364035"/>
    </source>
</evidence>
<dbReference type="InParanoid" id="S2JTY6"/>
<keyword evidence="4" id="KW-0472">Membrane</keyword>
<evidence type="ECO:0000313" key="5">
    <source>
        <dbReference type="EMBL" id="EPB91877.1"/>
    </source>
</evidence>